<evidence type="ECO:0000313" key="2">
    <source>
        <dbReference type="Proteomes" id="UP000176284"/>
    </source>
</evidence>
<comment type="caution">
    <text evidence="1">The sequence shown here is derived from an EMBL/GenBank/DDBJ whole genome shotgun (WGS) entry which is preliminary data.</text>
</comment>
<organism evidence="1 2">
    <name type="scientific">Candidatus Harrisonbacteria bacterium RIFCSPLOWO2_02_FULL_45_10c</name>
    <dbReference type="NCBI Taxonomy" id="1798410"/>
    <lineage>
        <taxon>Bacteria</taxon>
        <taxon>Candidatus Harrisoniibacteriota</taxon>
    </lineage>
</organism>
<accession>A0A1G1ZR80</accession>
<sequence length="112" mass="12689">MNMMAEACEEGVRVTAVTLDDGTGKISEDFIEYAVVFKRMKSALLPDDEEKMVIGHKTKNNQATDADGKLIWIPRPIFQEMQCRANNFLFPKKESHASFKVNKTSAHQQNLL</sequence>
<evidence type="ECO:0000313" key="1">
    <source>
        <dbReference type="EMBL" id="OGY67213.1"/>
    </source>
</evidence>
<name>A0A1G1ZR80_9BACT</name>
<gene>
    <name evidence="1" type="ORF">A3H63_00180</name>
</gene>
<dbReference type="STRING" id="1798410.A3H63_00180"/>
<reference evidence="1 2" key="1">
    <citation type="journal article" date="2016" name="Nat. Commun.">
        <title>Thousands of microbial genomes shed light on interconnected biogeochemical processes in an aquifer system.</title>
        <authorList>
            <person name="Anantharaman K."/>
            <person name="Brown C.T."/>
            <person name="Hug L.A."/>
            <person name="Sharon I."/>
            <person name="Castelle C.J."/>
            <person name="Probst A.J."/>
            <person name="Thomas B.C."/>
            <person name="Singh A."/>
            <person name="Wilkins M.J."/>
            <person name="Karaoz U."/>
            <person name="Brodie E.L."/>
            <person name="Williams K.H."/>
            <person name="Hubbard S.S."/>
            <person name="Banfield J.F."/>
        </authorList>
    </citation>
    <scope>NUCLEOTIDE SEQUENCE [LARGE SCALE GENOMIC DNA]</scope>
</reference>
<dbReference type="Proteomes" id="UP000176284">
    <property type="component" value="Unassembled WGS sequence"/>
</dbReference>
<dbReference type="EMBL" id="MHJM01000031">
    <property type="protein sequence ID" value="OGY67213.1"/>
    <property type="molecule type" value="Genomic_DNA"/>
</dbReference>
<protein>
    <submittedName>
        <fullName evidence="1">Uncharacterized protein</fullName>
    </submittedName>
</protein>
<proteinExistence type="predicted"/>
<dbReference type="AlphaFoldDB" id="A0A1G1ZR80"/>